<protein>
    <submittedName>
        <fullName evidence="1">Uncharacterized protein</fullName>
    </submittedName>
</protein>
<evidence type="ECO:0000313" key="2">
    <source>
        <dbReference type="EMBL" id="CAF4182845.1"/>
    </source>
</evidence>
<comment type="caution">
    <text evidence="1">The sequence shown here is derived from an EMBL/GenBank/DDBJ whole genome shotgun (WGS) entry which is preliminary data.</text>
</comment>
<dbReference type="GO" id="GO:0019825">
    <property type="term" value="F:oxygen binding"/>
    <property type="evidence" value="ECO:0007669"/>
    <property type="project" value="InterPro"/>
</dbReference>
<dbReference type="AlphaFoldDB" id="A0A8S2F3V9"/>
<dbReference type="InterPro" id="IPR012292">
    <property type="entry name" value="Globin/Proto"/>
</dbReference>
<accession>A0A8S2F3V9</accession>
<dbReference type="EMBL" id="CAJOBA010045905">
    <property type="protein sequence ID" value="CAF4182845.1"/>
    <property type="molecule type" value="Genomic_DNA"/>
</dbReference>
<proteinExistence type="predicted"/>
<dbReference type="Gene3D" id="1.10.490.10">
    <property type="entry name" value="Globins"/>
    <property type="match status" value="1"/>
</dbReference>
<evidence type="ECO:0000313" key="1">
    <source>
        <dbReference type="EMBL" id="CAF1373874.1"/>
    </source>
</evidence>
<dbReference type="Proteomes" id="UP000677228">
    <property type="component" value="Unassembled WGS sequence"/>
</dbReference>
<reference evidence="1" key="1">
    <citation type="submission" date="2021-02" db="EMBL/GenBank/DDBJ databases">
        <authorList>
            <person name="Nowell W R."/>
        </authorList>
    </citation>
    <scope>NUCLEOTIDE SEQUENCE</scope>
</reference>
<name>A0A8S2F3V9_9BILA</name>
<organism evidence="1 3">
    <name type="scientific">Didymodactylos carnosus</name>
    <dbReference type="NCBI Taxonomy" id="1234261"/>
    <lineage>
        <taxon>Eukaryota</taxon>
        <taxon>Metazoa</taxon>
        <taxon>Spiralia</taxon>
        <taxon>Gnathifera</taxon>
        <taxon>Rotifera</taxon>
        <taxon>Eurotatoria</taxon>
        <taxon>Bdelloidea</taxon>
        <taxon>Philodinida</taxon>
        <taxon>Philodinidae</taxon>
        <taxon>Didymodactylos</taxon>
    </lineage>
</organism>
<dbReference type="GO" id="GO:0020037">
    <property type="term" value="F:heme binding"/>
    <property type="evidence" value="ECO:0007669"/>
    <property type="project" value="InterPro"/>
</dbReference>
<evidence type="ECO:0000313" key="3">
    <source>
        <dbReference type="Proteomes" id="UP000677228"/>
    </source>
</evidence>
<sequence length="113" mass="13117">MAEDNNIDLNENNEASLIWKREFKSRVLTQLLHVLDEIVSSIQYDDENAIKMKIKTLSNSHSMHNLDYMSLKQSILDAIKVEINANIIQEQILNKFFTFVFDQINNDIKSDSA</sequence>
<gene>
    <name evidence="1" type="ORF">OVA965_LOCUS31795</name>
    <name evidence="2" type="ORF">TMI583_LOCUS32638</name>
</gene>
<dbReference type="EMBL" id="CAJNOK010024227">
    <property type="protein sequence ID" value="CAF1373874.1"/>
    <property type="molecule type" value="Genomic_DNA"/>
</dbReference>
<dbReference type="Proteomes" id="UP000682733">
    <property type="component" value="Unassembled WGS sequence"/>
</dbReference>